<dbReference type="Gene3D" id="3.40.50.2000">
    <property type="entry name" value="Glycogen Phosphorylase B"/>
    <property type="match status" value="3"/>
</dbReference>
<dbReference type="PANTHER" id="PTHR43174">
    <property type="entry name" value="UDP-N-ACETYLGLUCOSAMINE 2-EPIMERASE"/>
    <property type="match status" value="1"/>
</dbReference>
<keyword evidence="4" id="KW-1185">Reference proteome</keyword>
<reference evidence="3 4" key="1">
    <citation type="submission" date="2022-10" db="EMBL/GenBank/DDBJ databases">
        <title>Chitinophaga nivalis PC15 sp. nov., isolated from Pyeongchang county, South Korea.</title>
        <authorList>
            <person name="Trinh H.N."/>
        </authorList>
    </citation>
    <scope>NUCLEOTIDE SEQUENCE [LARGE SCALE GENOMIC DNA]</scope>
    <source>
        <strain evidence="3 4">PC14</strain>
    </source>
</reference>
<name>A0ABT3IN17_9BACT</name>
<dbReference type="PANTHER" id="PTHR43174:SF1">
    <property type="entry name" value="UDP-N-ACETYLGLUCOSAMINE 2-EPIMERASE"/>
    <property type="match status" value="1"/>
</dbReference>
<comment type="similarity">
    <text evidence="1">Belongs to the UDP-N-acetylglucosamine 2-epimerase family.</text>
</comment>
<dbReference type="SUPFAM" id="SSF53756">
    <property type="entry name" value="UDP-Glycosyltransferase/glycogen phosphorylase"/>
    <property type="match status" value="1"/>
</dbReference>
<protein>
    <submittedName>
        <fullName evidence="3">UDP-N-acetylglucosamine 2-epimerase</fullName>
    </submittedName>
</protein>
<comment type="caution">
    <text evidence="3">The sequence shown here is derived from an EMBL/GenBank/DDBJ whole genome shotgun (WGS) entry which is preliminary data.</text>
</comment>
<organism evidence="3 4">
    <name type="scientific">Chitinophaga nivalis</name>
    <dbReference type="NCBI Taxonomy" id="2991709"/>
    <lineage>
        <taxon>Bacteria</taxon>
        <taxon>Pseudomonadati</taxon>
        <taxon>Bacteroidota</taxon>
        <taxon>Chitinophagia</taxon>
        <taxon>Chitinophagales</taxon>
        <taxon>Chitinophagaceae</taxon>
        <taxon>Chitinophaga</taxon>
    </lineage>
</organism>
<dbReference type="InterPro" id="IPR029767">
    <property type="entry name" value="WecB-like"/>
</dbReference>
<keyword evidence="1" id="KW-0413">Isomerase</keyword>
<dbReference type="RefSeq" id="WP_264731616.1">
    <property type="nucleotide sequence ID" value="NZ_JAPDNR010000001.1"/>
</dbReference>
<accession>A0ABT3IN17</accession>
<sequence>MKRPLLLPIIATKPCFIKMASLINAMQRSDLPFLLLNSNQHYDEILTTQIEEFGYKELIGVNLCSNGPDFGDRIIAMCQSVTEFLQVMSAYPGAPDIIPLVSGDTFSAGMLPQLFYFLTGVRSVHIEAGLRSYGPANKELWLEDDFLQQTAWDWTSHINDPFPEGMDSRLASVAAELLFAPVERNRHNLLREGYRAENITITGSLSSDAVEVMRKYAHKDDFLKRYPFLAQKKWLRVDLHRRENMQPDRLLPLLRGITRLSRQGMNVLLMKSNAMMAAIEHFELDEALASAVRAGVNVCDLWPSYLDVVSFMLSEHCLGLYTDSGGLQEEAHILGVPCLTMRYSTDRPETILDVHSNLLLPPVSEGFICNNLIRAFDTGVFRRSADNVNIYGSKVAERMVTCLEQYVPKCNAAKRLLTY</sequence>
<proteinExistence type="inferred from homology"/>
<gene>
    <name evidence="3" type="ORF">OL497_15635</name>
</gene>
<evidence type="ECO:0000256" key="1">
    <source>
        <dbReference type="RuleBase" id="RU003513"/>
    </source>
</evidence>
<feature type="domain" description="UDP-N-acetylglucosamine 2-epimerase" evidence="2">
    <location>
        <begin position="158"/>
        <end position="400"/>
    </location>
</feature>
<dbReference type="EMBL" id="JAPDNS010000001">
    <property type="protein sequence ID" value="MCW3485342.1"/>
    <property type="molecule type" value="Genomic_DNA"/>
</dbReference>
<evidence type="ECO:0000313" key="3">
    <source>
        <dbReference type="EMBL" id="MCW3485342.1"/>
    </source>
</evidence>
<evidence type="ECO:0000259" key="2">
    <source>
        <dbReference type="Pfam" id="PF02350"/>
    </source>
</evidence>
<dbReference type="InterPro" id="IPR003331">
    <property type="entry name" value="UDP_GlcNAc_Epimerase_2_dom"/>
</dbReference>
<dbReference type="Pfam" id="PF02350">
    <property type="entry name" value="Epimerase_2"/>
    <property type="match status" value="1"/>
</dbReference>
<dbReference type="Proteomes" id="UP001207742">
    <property type="component" value="Unassembled WGS sequence"/>
</dbReference>
<evidence type="ECO:0000313" key="4">
    <source>
        <dbReference type="Proteomes" id="UP001207742"/>
    </source>
</evidence>